<dbReference type="InterPro" id="IPR044215">
    <property type="entry name" value="PIG-H"/>
</dbReference>
<evidence type="ECO:0000256" key="2">
    <source>
        <dbReference type="ARBA" id="ARBA00009610"/>
    </source>
</evidence>
<name>A0A5C5G5F0_9BASI</name>
<proteinExistence type="inferred from homology"/>
<evidence type="ECO:0000259" key="3">
    <source>
        <dbReference type="Pfam" id="PF10181"/>
    </source>
</evidence>
<sequence length="99" mass="10610">ETVTLLPSLGIQLSSTRRATLPPLPLASSTVLIPLERIAKVVINEGLHGAGGKAYLAVVERGGGRQDREGKVHVVFPSLLPRLEDLLPVWKSAQALLEQ</sequence>
<dbReference type="AlphaFoldDB" id="A0A5C5G5F0"/>
<evidence type="ECO:0000256" key="1">
    <source>
        <dbReference type="ARBA" id="ARBA00004687"/>
    </source>
</evidence>
<evidence type="ECO:0000313" key="5">
    <source>
        <dbReference type="Proteomes" id="UP000311382"/>
    </source>
</evidence>
<evidence type="ECO:0000313" key="4">
    <source>
        <dbReference type="EMBL" id="TNY24288.1"/>
    </source>
</evidence>
<comment type="caution">
    <text evidence="4">The sequence shown here is derived from an EMBL/GenBank/DDBJ whole genome shotgun (WGS) entry which is preliminary data.</text>
</comment>
<dbReference type="Proteomes" id="UP000311382">
    <property type="component" value="Unassembled WGS sequence"/>
</dbReference>
<dbReference type="PANTHER" id="PTHR15231:SF1">
    <property type="entry name" value="PHOSPHATIDYLINOSITOL N-ACETYLGLUCOSAMINYLTRANSFERASE SUBUNIT H"/>
    <property type="match status" value="1"/>
</dbReference>
<dbReference type="EMBL" id="SOZI01000004">
    <property type="protein sequence ID" value="TNY24288.1"/>
    <property type="molecule type" value="Genomic_DNA"/>
</dbReference>
<feature type="non-terminal residue" evidence="4">
    <location>
        <position position="1"/>
    </location>
</feature>
<protein>
    <recommendedName>
        <fullName evidence="3">Phosphatidylinositol N-acetylglucosaminyltransferase subunit H conserved domain-containing protein</fullName>
    </recommendedName>
</protein>
<comment type="pathway">
    <text evidence="1">Glycolipid biosynthesis; glycosylphosphatidylinositol-anchor biosynthesis.</text>
</comment>
<dbReference type="GO" id="GO:0006506">
    <property type="term" value="P:GPI anchor biosynthetic process"/>
    <property type="evidence" value="ECO:0007669"/>
    <property type="project" value="InterPro"/>
</dbReference>
<accession>A0A5C5G5F0</accession>
<dbReference type="PANTHER" id="PTHR15231">
    <property type="entry name" value="PHOSPHATIDYLINOSITOL N-ACETYLGLUCOSAMINYLTRANSFERASE SUBUNIT H"/>
    <property type="match status" value="1"/>
</dbReference>
<comment type="similarity">
    <text evidence="2">Belongs to the PIGH family.</text>
</comment>
<dbReference type="GO" id="GO:0000506">
    <property type="term" value="C:glycosylphosphatidylinositol-N-acetylglucosaminyltransferase (GPI-GnT) complex"/>
    <property type="evidence" value="ECO:0007669"/>
    <property type="project" value="InterPro"/>
</dbReference>
<organism evidence="4 5">
    <name type="scientific">Rhodotorula diobovata</name>
    <dbReference type="NCBI Taxonomy" id="5288"/>
    <lineage>
        <taxon>Eukaryota</taxon>
        <taxon>Fungi</taxon>
        <taxon>Dikarya</taxon>
        <taxon>Basidiomycota</taxon>
        <taxon>Pucciniomycotina</taxon>
        <taxon>Microbotryomycetes</taxon>
        <taxon>Sporidiobolales</taxon>
        <taxon>Sporidiobolaceae</taxon>
        <taxon>Rhodotorula</taxon>
    </lineage>
</organism>
<feature type="domain" description="Phosphatidylinositol N-acetylglucosaminyltransferase subunit H conserved" evidence="3">
    <location>
        <begin position="2"/>
        <end position="77"/>
    </location>
</feature>
<reference evidence="4 5" key="1">
    <citation type="submission" date="2019-03" db="EMBL/GenBank/DDBJ databases">
        <title>Rhodosporidium diobovatum UCD-FST 08-225 genome sequencing, assembly, and annotation.</title>
        <authorList>
            <person name="Fakankun I.U."/>
            <person name="Fristensky B."/>
            <person name="Levin D.B."/>
        </authorList>
    </citation>
    <scope>NUCLEOTIDE SEQUENCE [LARGE SCALE GENOMIC DNA]</scope>
    <source>
        <strain evidence="4 5">UCD-FST 08-225</strain>
    </source>
</reference>
<dbReference type="STRING" id="5288.A0A5C5G5F0"/>
<keyword evidence="5" id="KW-1185">Reference proteome</keyword>
<gene>
    <name evidence="4" type="ORF">DMC30DRAFT_346148</name>
</gene>
<dbReference type="Pfam" id="PF10181">
    <property type="entry name" value="PIG-H"/>
    <property type="match status" value="1"/>
</dbReference>
<dbReference type="OrthoDB" id="6256716at2759"/>
<dbReference type="InterPro" id="IPR019328">
    <property type="entry name" value="PIGH-H_dom"/>
</dbReference>